<dbReference type="InterPro" id="IPR021341">
    <property type="entry name" value="DUF2958"/>
</dbReference>
<protein>
    <submittedName>
        <fullName evidence="1">DUF2958 domain-containing protein</fullName>
    </submittedName>
</protein>
<dbReference type="AlphaFoldDB" id="A0A369IKN6"/>
<keyword evidence="2" id="KW-1185">Reference proteome</keyword>
<accession>A0A369IKN6</accession>
<comment type="caution">
    <text evidence="1">The sequence shown here is derived from an EMBL/GenBank/DDBJ whole genome shotgun (WGS) entry which is preliminary data.</text>
</comment>
<evidence type="ECO:0000313" key="1">
    <source>
        <dbReference type="EMBL" id="RDB07804.1"/>
    </source>
</evidence>
<dbReference type="Pfam" id="PF11171">
    <property type="entry name" value="DUF2958"/>
    <property type="match status" value="1"/>
</dbReference>
<name>A0A369IKN6_9BACT</name>
<organism evidence="1 2">
    <name type="scientific">Runella aurantiaca</name>
    <dbReference type="NCBI Taxonomy" id="2282308"/>
    <lineage>
        <taxon>Bacteria</taxon>
        <taxon>Pseudomonadati</taxon>
        <taxon>Bacteroidota</taxon>
        <taxon>Cytophagia</taxon>
        <taxon>Cytophagales</taxon>
        <taxon>Spirosomataceae</taxon>
        <taxon>Runella</taxon>
    </lineage>
</organism>
<dbReference type="EMBL" id="QPIW01000001">
    <property type="protein sequence ID" value="RDB07804.1"/>
    <property type="molecule type" value="Genomic_DNA"/>
</dbReference>
<reference evidence="1 2" key="1">
    <citation type="submission" date="2018-07" db="EMBL/GenBank/DDBJ databases">
        <title>Genome analysis of Runella aurantiaca.</title>
        <authorList>
            <person name="Yang X."/>
        </authorList>
    </citation>
    <scope>NUCLEOTIDE SEQUENCE [LARGE SCALE GENOMIC DNA]</scope>
    <source>
        <strain evidence="1 2">YX9</strain>
    </source>
</reference>
<dbReference type="RefSeq" id="WP_114459340.1">
    <property type="nucleotide sequence ID" value="NZ_QPIW01000001.1"/>
</dbReference>
<evidence type="ECO:0000313" key="2">
    <source>
        <dbReference type="Proteomes" id="UP000253141"/>
    </source>
</evidence>
<sequence length="136" mass="15505">MSRLIPAELREKMLENAWDMLKGRQDDHPPVVKLFSITGSATWLLSELNPMEPTVAFGLCDLGMGSPELGYVSLEELESIQHPCLPIPLIVRDEHFEADDLMSVYAEAARQHQWITENPVHLQQAHQKLRQSLKLH</sequence>
<gene>
    <name evidence="1" type="ORF">DVG78_01745</name>
</gene>
<dbReference type="OrthoDB" id="1070337at2"/>
<proteinExistence type="predicted"/>
<dbReference type="Proteomes" id="UP000253141">
    <property type="component" value="Unassembled WGS sequence"/>
</dbReference>